<keyword evidence="3" id="KW-1185">Reference proteome</keyword>
<proteinExistence type="predicted"/>
<comment type="caution">
    <text evidence="2">The sequence shown here is derived from an EMBL/GenBank/DDBJ whole genome shotgun (WGS) entry which is preliminary data.</text>
</comment>
<dbReference type="AlphaFoldDB" id="A0A8K0WJI9"/>
<sequence>MQGSETSQDEMIPWPNVWHLQSSHADTITAAFPIEPQPSFPHDHSTTTNDNHLGTSLHDSDAYAIASIPHMLGDFEELDMSPTPTNPPADQSPEKDQEESHRPDSTGPPGEFDSYCVRDSCRVINDLEAYIGSGMNDFKIIIGLIRQVLGKLSNLITMQQSSRNQRCIMLYTVILYQVLALAEVCLPNVLGETQQQQPVGLGSLPLGIGLGDYSYNAEEKTIFQIQTLLKAVRQVMDTIDNLKVLTGLGPRRSQQPEADATMGQSRIDCFLDLET</sequence>
<feature type="region of interest" description="Disordered" evidence="1">
    <location>
        <begin position="33"/>
        <end position="55"/>
    </location>
</feature>
<evidence type="ECO:0000313" key="3">
    <source>
        <dbReference type="Proteomes" id="UP000813444"/>
    </source>
</evidence>
<organism evidence="2 3">
    <name type="scientific">Stachybotrys elegans</name>
    <dbReference type="NCBI Taxonomy" id="80388"/>
    <lineage>
        <taxon>Eukaryota</taxon>
        <taxon>Fungi</taxon>
        <taxon>Dikarya</taxon>
        <taxon>Ascomycota</taxon>
        <taxon>Pezizomycotina</taxon>
        <taxon>Sordariomycetes</taxon>
        <taxon>Hypocreomycetidae</taxon>
        <taxon>Hypocreales</taxon>
        <taxon>Stachybotryaceae</taxon>
        <taxon>Stachybotrys</taxon>
    </lineage>
</organism>
<evidence type="ECO:0000313" key="2">
    <source>
        <dbReference type="EMBL" id="KAH7304324.1"/>
    </source>
</evidence>
<feature type="compositionally biased region" description="Basic and acidic residues" evidence="1">
    <location>
        <begin position="92"/>
        <end position="104"/>
    </location>
</feature>
<dbReference type="EMBL" id="JAGPNK010000024">
    <property type="protein sequence ID" value="KAH7304324.1"/>
    <property type="molecule type" value="Genomic_DNA"/>
</dbReference>
<dbReference type="Proteomes" id="UP000813444">
    <property type="component" value="Unassembled WGS sequence"/>
</dbReference>
<dbReference type="OrthoDB" id="2328572at2759"/>
<feature type="region of interest" description="Disordered" evidence="1">
    <location>
        <begin position="76"/>
        <end position="113"/>
    </location>
</feature>
<protein>
    <recommendedName>
        <fullName evidence="4">Aflatoxin regulatory protein domain-containing protein</fullName>
    </recommendedName>
</protein>
<name>A0A8K0WJI9_9HYPO</name>
<reference evidence="2" key="1">
    <citation type="journal article" date="2021" name="Nat. Commun.">
        <title>Genetic determinants of endophytism in the Arabidopsis root mycobiome.</title>
        <authorList>
            <person name="Mesny F."/>
            <person name="Miyauchi S."/>
            <person name="Thiergart T."/>
            <person name="Pickel B."/>
            <person name="Atanasova L."/>
            <person name="Karlsson M."/>
            <person name="Huettel B."/>
            <person name="Barry K.W."/>
            <person name="Haridas S."/>
            <person name="Chen C."/>
            <person name="Bauer D."/>
            <person name="Andreopoulos W."/>
            <person name="Pangilinan J."/>
            <person name="LaButti K."/>
            <person name="Riley R."/>
            <person name="Lipzen A."/>
            <person name="Clum A."/>
            <person name="Drula E."/>
            <person name="Henrissat B."/>
            <person name="Kohler A."/>
            <person name="Grigoriev I.V."/>
            <person name="Martin F.M."/>
            <person name="Hacquard S."/>
        </authorList>
    </citation>
    <scope>NUCLEOTIDE SEQUENCE</scope>
    <source>
        <strain evidence="2">MPI-CAGE-CH-0235</strain>
    </source>
</reference>
<evidence type="ECO:0000256" key="1">
    <source>
        <dbReference type="SAM" id="MobiDB-lite"/>
    </source>
</evidence>
<evidence type="ECO:0008006" key="4">
    <source>
        <dbReference type="Google" id="ProtNLM"/>
    </source>
</evidence>
<accession>A0A8K0WJI9</accession>
<gene>
    <name evidence="2" type="ORF">B0I35DRAFT_445528</name>
</gene>